<organism evidence="1 2">
    <name type="scientific">Boeremia exigua</name>
    <dbReference type="NCBI Taxonomy" id="749465"/>
    <lineage>
        <taxon>Eukaryota</taxon>
        <taxon>Fungi</taxon>
        <taxon>Dikarya</taxon>
        <taxon>Ascomycota</taxon>
        <taxon>Pezizomycotina</taxon>
        <taxon>Dothideomycetes</taxon>
        <taxon>Pleosporomycetidae</taxon>
        <taxon>Pleosporales</taxon>
        <taxon>Pleosporineae</taxon>
        <taxon>Didymellaceae</taxon>
        <taxon>Boeremia</taxon>
    </lineage>
</organism>
<dbReference type="Proteomes" id="UP001153331">
    <property type="component" value="Unassembled WGS sequence"/>
</dbReference>
<sequence length="142" mass="15736">MLDDRGAEYASSKQFQEHTVWPGWMDEQAWKAILGDRDRVDADGVRVAARADSLAGLPRTFIDVGECESMRDQAVAFASRIWKDGGTAELHVWPGVYHGGAMFEPSVPVSEDMNGVQRGFLRRVLGLSEKGKQAEEKEIANL</sequence>
<gene>
    <name evidence="1" type="ORF">OPT61_g3604</name>
</gene>
<accession>A0ACC2IHE2</accession>
<reference evidence="1" key="1">
    <citation type="submission" date="2022-11" db="EMBL/GenBank/DDBJ databases">
        <title>Genome Sequence of Boeremia exigua.</title>
        <authorList>
            <person name="Buettner E."/>
        </authorList>
    </citation>
    <scope>NUCLEOTIDE SEQUENCE</scope>
    <source>
        <strain evidence="1">CU02</strain>
    </source>
</reference>
<evidence type="ECO:0000313" key="1">
    <source>
        <dbReference type="EMBL" id="KAJ8114547.1"/>
    </source>
</evidence>
<name>A0ACC2IHE2_9PLEO</name>
<proteinExistence type="predicted"/>
<keyword evidence="2" id="KW-1185">Reference proteome</keyword>
<comment type="caution">
    <text evidence="1">The sequence shown here is derived from an EMBL/GenBank/DDBJ whole genome shotgun (WGS) entry which is preliminary data.</text>
</comment>
<protein>
    <submittedName>
        <fullName evidence="1">Uncharacterized protein</fullName>
    </submittedName>
</protein>
<dbReference type="EMBL" id="JAPHNI010000187">
    <property type="protein sequence ID" value="KAJ8114547.1"/>
    <property type="molecule type" value="Genomic_DNA"/>
</dbReference>
<evidence type="ECO:0000313" key="2">
    <source>
        <dbReference type="Proteomes" id="UP001153331"/>
    </source>
</evidence>